<evidence type="ECO:0000313" key="2">
    <source>
        <dbReference type="EMBL" id="SVD46709.1"/>
    </source>
</evidence>
<reference evidence="2" key="1">
    <citation type="submission" date="2018-05" db="EMBL/GenBank/DDBJ databases">
        <authorList>
            <person name="Lanie J.A."/>
            <person name="Ng W.-L."/>
            <person name="Kazmierczak K.M."/>
            <person name="Andrzejewski T.M."/>
            <person name="Davidsen T.M."/>
            <person name="Wayne K.J."/>
            <person name="Tettelin H."/>
            <person name="Glass J.I."/>
            <person name="Rusch D."/>
            <person name="Podicherti R."/>
            <person name="Tsui H.-C.T."/>
            <person name="Winkler M.E."/>
        </authorList>
    </citation>
    <scope>NUCLEOTIDE SEQUENCE</scope>
</reference>
<evidence type="ECO:0000256" key="1">
    <source>
        <dbReference type="SAM" id="Phobius"/>
    </source>
</evidence>
<keyword evidence="1" id="KW-0812">Transmembrane</keyword>
<name>A0A382VJK5_9ZZZZ</name>
<feature type="transmembrane region" description="Helical" evidence="1">
    <location>
        <begin position="6"/>
        <end position="24"/>
    </location>
</feature>
<dbReference type="EMBL" id="UINC01152498">
    <property type="protein sequence ID" value="SVD46709.1"/>
    <property type="molecule type" value="Genomic_DNA"/>
</dbReference>
<proteinExistence type="predicted"/>
<dbReference type="AlphaFoldDB" id="A0A382VJK5"/>
<sequence>VPLRIVKLAILLFGALLYFFDFVYQLGQLHVLLIDKDQRYCHKPPSVVRHTKINRLPYVDILAAPS</sequence>
<accession>A0A382VJK5</accession>
<keyword evidence="1" id="KW-0472">Membrane</keyword>
<protein>
    <submittedName>
        <fullName evidence="2">Uncharacterized protein</fullName>
    </submittedName>
</protein>
<gene>
    <name evidence="2" type="ORF">METZ01_LOCUS399563</name>
</gene>
<feature type="non-terminal residue" evidence="2">
    <location>
        <position position="1"/>
    </location>
</feature>
<organism evidence="2">
    <name type="scientific">marine metagenome</name>
    <dbReference type="NCBI Taxonomy" id="408172"/>
    <lineage>
        <taxon>unclassified sequences</taxon>
        <taxon>metagenomes</taxon>
        <taxon>ecological metagenomes</taxon>
    </lineage>
</organism>
<keyword evidence="1" id="KW-1133">Transmembrane helix</keyword>
<feature type="non-terminal residue" evidence="2">
    <location>
        <position position="66"/>
    </location>
</feature>